<evidence type="ECO:0000313" key="3">
    <source>
        <dbReference type="Proteomes" id="UP001321580"/>
    </source>
</evidence>
<reference evidence="2 3" key="1">
    <citation type="submission" date="2023-05" db="EMBL/GenBank/DDBJ databases">
        <title>Lysobacter sp. strain LF1 Genome sequencing and assembly.</title>
        <authorList>
            <person name="Jung Y."/>
        </authorList>
    </citation>
    <scope>NUCLEOTIDE SEQUENCE [LARGE SCALE GENOMIC DNA]</scope>
    <source>
        <strain evidence="2 3">LF1</strain>
    </source>
</reference>
<protein>
    <submittedName>
        <fullName evidence="2">DUF2249 domain-containing protein</fullName>
    </submittedName>
</protein>
<dbReference type="Proteomes" id="UP001321580">
    <property type="component" value="Unassembled WGS sequence"/>
</dbReference>
<dbReference type="Pfam" id="PF10006">
    <property type="entry name" value="DUF2249"/>
    <property type="match status" value="1"/>
</dbReference>
<accession>A0ABT6XII0</accession>
<dbReference type="EMBL" id="JASGBI010000001">
    <property type="protein sequence ID" value="MDI9239951.1"/>
    <property type="molecule type" value="Genomic_DNA"/>
</dbReference>
<sequence length="83" mass="8855">MTHPVISLDLRDLAPPEPMHRILAALATLSPGDCMEAWTPFHPVPLLAILQADGHAFTVEPVDDGYHVVIVCAPYADGTDGLA</sequence>
<name>A0ABT6XII0_9GAMM</name>
<feature type="domain" description="DUF2249" evidence="1">
    <location>
        <begin position="8"/>
        <end position="66"/>
    </location>
</feature>
<gene>
    <name evidence="2" type="ORF">QLQ15_13645</name>
</gene>
<dbReference type="RefSeq" id="WP_283213314.1">
    <property type="nucleotide sequence ID" value="NZ_JASGBI010000001.1"/>
</dbReference>
<comment type="caution">
    <text evidence="2">The sequence shown here is derived from an EMBL/GenBank/DDBJ whole genome shotgun (WGS) entry which is preliminary data.</text>
</comment>
<dbReference type="InterPro" id="IPR018720">
    <property type="entry name" value="DUF2249"/>
</dbReference>
<dbReference type="InterPro" id="IPR036868">
    <property type="entry name" value="TusA-like_sf"/>
</dbReference>
<proteinExistence type="predicted"/>
<evidence type="ECO:0000313" key="2">
    <source>
        <dbReference type="EMBL" id="MDI9239951.1"/>
    </source>
</evidence>
<keyword evidence="3" id="KW-1185">Reference proteome</keyword>
<evidence type="ECO:0000259" key="1">
    <source>
        <dbReference type="Pfam" id="PF10006"/>
    </source>
</evidence>
<dbReference type="SUPFAM" id="SSF64307">
    <property type="entry name" value="SirA-like"/>
    <property type="match status" value="1"/>
</dbReference>
<organism evidence="2 3">
    <name type="scientific">Lysobacter stagni</name>
    <dbReference type="NCBI Taxonomy" id="3045172"/>
    <lineage>
        <taxon>Bacteria</taxon>
        <taxon>Pseudomonadati</taxon>
        <taxon>Pseudomonadota</taxon>
        <taxon>Gammaproteobacteria</taxon>
        <taxon>Lysobacterales</taxon>
        <taxon>Lysobacteraceae</taxon>
        <taxon>Lysobacter</taxon>
    </lineage>
</organism>